<dbReference type="SMART" id="SM00836">
    <property type="entry name" value="DALR_1"/>
    <property type="match status" value="1"/>
</dbReference>
<dbReference type="PANTHER" id="PTHR11956:SF5">
    <property type="entry name" value="ARGININE--TRNA LIGASE, CYTOPLASMIC"/>
    <property type="match status" value="1"/>
</dbReference>
<dbReference type="InterPro" id="IPR014729">
    <property type="entry name" value="Rossmann-like_a/b/a_fold"/>
</dbReference>
<accession>A0A0L0QLE6</accession>
<evidence type="ECO:0000256" key="3">
    <source>
        <dbReference type="ARBA" id="ARBA00011245"/>
    </source>
</evidence>
<dbReference type="GeneID" id="66871584"/>
<dbReference type="EMBL" id="LGTO01000007">
    <property type="protein sequence ID" value="KNE19417.1"/>
    <property type="molecule type" value="Genomic_DNA"/>
</dbReference>
<evidence type="ECO:0000256" key="1">
    <source>
        <dbReference type="ARBA" id="ARBA00004496"/>
    </source>
</evidence>
<dbReference type="GO" id="GO:0006420">
    <property type="term" value="P:arginyl-tRNA aminoacylation"/>
    <property type="evidence" value="ECO:0007669"/>
    <property type="project" value="UniProtKB-UniRule"/>
</dbReference>
<evidence type="ECO:0000256" key="2">
    <source>
        <dbReference type="ARBA" id="ARBA00005594"/>
    </source>
</evidence>
<proteinExistence type="inferred from homology"/>
<protein>
    <recommendedName>
        <fullName evidence="11">Arginine--tRNA ligase</fullName>
        <ecNumber evidence="11">6.1.1.19</ecNumber>
    </recommendedName>
    <alternativeName>
        <fullName evidence="11">Arginyl-tRNA synthetase</fullName>
        <shortName evidence="11">ArgRS</shortName>
    </alternativeName>
</protein>
<keyword evidence="4 11" id="KW-0963">Cytoplasm</keyword>
<evidence type="ECO:0000256" key="6">
    <source>
        <dbReference type="ARBA" id="ARBA00022741"/>
    </source>
</evidence>
<keyword evidence="6 11" id="KW-0547">Nucleotide-binding</keyword>
<keyword evidence="8 11" id="KW-0648">Protein biosynthesis</keyword>
<dbReference type="InterPro" id="IPR009080">
    <property type="entry name" value="tRNAsynth_Ia_anticodon-bd"/>
</dbReference>
<evidence type="ECO:0000256" key="4">
    <source>
        <dbReference type="ARBA" id="ARBA00022490"/>
    </source>
</evidence>
<feature type="domain" description="Arginyl tRNA synthetase N-terminal" evidence="14">
    <location>
        <begin position="5"/>
        <end position="96"/>
    </location>
</feature>
<dbReference type="Pfam" id="PF00750">
    <property type="entry name" value="tRNA-synt_1d"/>
    <property type="match status" value="1"/>
</dbReference>
<dbReference type="Gene3D" id="3.30.1360.70">
    <property type="entry name" value="Arginyl tRNA synthetase N-terminal domain"/>
    <property type="match status" value="1"/>
</dbReference>
<keyword evidence="5 11" id="KW-0436">Ligase</keyword>
<evidence type="ECO:0000259" key="14">
    <source>
        <dbReference type="SMART" id="SM01016"/>
    </source>
</evidence>
<dbReference type="GO" id="GO:0005737">
    <property type="term" value="C:cytoplasm"/>
    <property type="evidence" value="ECO:0007669"/>
    <property type="project" value="UniProtKB-SubCell"/>
</dbReference>
<gene>
    <name evidence="11 15" type="primary">argS</name>
    <name evidence="15" type="ORF">AFK71_13035</name>
</gene>
<dbReference type="SUPFAM" id="SSF52374">
    <property type="entry name" value="Nucleotidylyl transferase"/>
    <property type="match status" value="1"/>
</dbReference>
<evidence type="ECO:0000256" key="8">
    <source>
        <dbReference type="ARBA" id="ARBA00022917"/>
    </source>
</evidence>
<dbReference type="HAMAP" id="MF_00123">
    <property type="entry name" value="Arg_tRNA_synth"/>
    <property type="match status" value="1"/>
</dbReference>
<dbReference type="RefSeq" id="WP_050351949.1">
    <property type="nucleotide sequence ID" value="NZ_CP073011.1"/>
</dbReference>
<evidence type="ECO:0000313" key="16">
    <source>
        <dbReference type="Proteomes" id="UP000036780"/>
    </source>
</evidence>
<dbReference type="Proteomes" id="UP000036780">
    <property type="component" value="Unassembled WGS sequence"/>
</dbReference>
<evidence type="ECO:0000256" key="12">
    <source>
        <dbReference type="RuleBase" id="RU363038"/>
    </source>
</evidence>
<comment type="caution">
    <text evidence="15">The sequence shown here is derived from an EMBL/GenBank/DDBJ whole genome shotgun (WGS) entry which is preliminary data.</text>
</comment>
<dbReference type="GO" id="GO:0005524">
    <property type="term" value="F:ATP binding"/>
    <property type="evidence" value="ECO:0007669"/>
    <property type="project" value="UniProtKB-UniRule"/>
</dbReference>
<evidence type="ECO:0000256" key="5">
    <source>
        <dbReference type="ARBA" id="ARBA00022598"/>
    </source>
</evidence>
<dbReference type="FunFam" id="3.30.1360.70:FF:000003">
    <property type="entry name" value="Arginine--tRNA ligase"/>
    <property type="match status" value="1"/>
</dbReference>
<dbReference type="InterPro" id="IPR005148">
    <property type="entry name" value="Arg-tRNA-synth_N"/>
</dbReference>
<dbReference type="PANTHER" id="PTHR11956">
    <property type="entry name" value="ARGINYL-TRNA SYNTHETASE"/>
    <property type="match status" value="1"/>
</dbReference>
<organism evidence="15 16">
    <name type="scientific">Virgibacillus pantothenticus</name>
    <dbReference type="NCBI Taxonomy" id="1473"/>
    <lineage>
        <taxon>Bacteria</taxon>
        <taxon>Bacillati</taxon>
        <taxon>Bacillota</taxon>
        <taxon>Bacilli</taxon>
        <taxon>Bacillales</taxon>
        <taxon>Bacillaceae</taxon>
        <taxon>Virgibacillus</taxon>
    </lineage>
</organism>
<dbReference type="AlphaFoldDB" id="A0A0L0QLE6"/>
<comment type="subcellular location">
    <subcellularLocation>
        <location evidence="1 11">Cytoplasm</location>
    </subcellularLocation>
</comment>
<dbReference type="SUPFAM" id="SSF47323">
    <property type="entry name" value="Anticodon-binding domain of a subclass of class I aminoacyl-tRNA synthetases"/>
    <property type="match status" value="1"/>
</dbReference>
<evidence type="ECO:0000256" key="9">
    <source>
        <dbReference type="ARBA" id="ARBA00023146"/>
    </source>
</evidence>
<evidence type="ECO:0000259" key="13">
    <source>
        <dbReference type="SMART" id="SM00836"/>
    </source>
</evidence>
<evidence type="ECO:0000256" key="11">
    <source>
        <dbReference type="HAMAP-Rule" id="MF_00123"/>
    </source>
</evidence>
<dbReference type="Gene3D" id="1.10.730.10">
    <property type="entry name" value="Isoleucyl-tRNA Synthetase, Domain 1"/>
    <property type="match status" value="1"/>
</dbReference>
<dbReference type="GO" id="GO:0004814">
    <property type="term" value="F:arginine-tRNA ligase activity"/>
    <property type="evidence" value="ECO:0007669"/>
    <property type="project" value="UniProtKB-UniRule"/>
</dbReference>
<dbReference type="FunFam" id="3.40.50.620:FF:000062">
    <property type="entry name" value="Arginine--tRNA ligase"/>
    <property type="match status" value="1"/>
</dbReference>
<dbReference type="EC" id="6.1.1.19" evidence="11"/>
<comment type="catalytic activity">
    <reaction evidence="10 11">
        <text>tRNA(Arg) + L-arginine + ATP = L-arginyl-tRNA(Arg) + AMP + diphosphate</text>
        <dbReference type="Rhea" id="RHEA:20301"/>
        <dbReference type="Rhea" id="RHEA-COMP:9658"/>
        <dbReference type="Rhea" id="RHEA-COMP:9673"/>
        <dbReference type="ChEBI" id="CHEBI:30616"/>
        <dbReference type="ChEBI" id="CHEBI:32682"/>
        <dbReference type="ChEBI" id="CHEBI:33019"/>
        <dbReference type="ChEBI" id="CHEBI:78442"/>
        <dbReference type="ChEBI" id="CHEBI:78513"/>
        <dbReference type="ChEBI" id="CHEBI:456215"/>
        <dbReference type="EC" id="6.1.1.19"/>
    </reaction>
</comment>
<evidence type="ECO:0000256" key="10">
    <source>
        <dbReference type="ARBA" id="ARBA00049339"/>
    </source>
</evidence>
<evidence type="ECO:0000313" key="15">
    <source>
        <dbReference type="EMBL" id="KNE19417.1"/>
    </source>
</evidence>
<dbReference type="InterPro" id="IPR001412">
    <property type="entry name" value="aa-tRNA-synth_I_CS"/>
</dbReference>
<dbReference type="InterPro" id="IPR035684">
    <property type="entry name" value="ArgRS_core"/>
</dbReference>
<reference evidence="16" key="1">
    <citation type="submission" date="2015-07" db="EMBL/GenBank/DDBJ databases">
        <title>Fjat-10053 dsm26.</title>
        <authorList>
            <person name="Liu B."/>
            <person name="Wang J."/>
            <person name="Zhu Y."/>
            <person name="Liu G."/>
            <person name="Chen Q."/>
            <person name="Chen Z."/>
            <person name="Lan J."/>
            <person name="Che J."/>
            <person name="Ge C."/>
            <person name="Shi H."/>
            <person name="Pan Z."/>
            <person name="Liu X."/>
        </authorList>
    </citation>
    <scope>NUCLEOTIDE SEQUENCE [LARGE SCALE GENOMIC DNA]</scope>
    <source>
        <strain evidence="16">DSM 26</strain>
    </source>
</reference>
<dbReference type="PATRIC" id="fig|1473.5.peg.1197"/>
<keyword evidence="9 11" id="KW-0030">Aminoacyl-tRNA synthetase</keyword>
<dbReference type="Gene3D" id="3.40.50.620">
    <property type="entry name" value="HUPs"/>
    <property type="match status" value="1"/>
</dbReference>
<dbReference type="SMART" id="SM01016">
    <property type="entry name" value="Arg_tRNA_synt_N"/>
    <property type="match status" value="1"/>
</dbReference>
<dbReference type="CDD" id="cd00671">
    <property type="entry name" value="ArgRS_core"/>
    <property type="match status" value="1"/>
</dbReference>
<name>A0A0L0QLE6_VIRPA</name>
<feature type="domain" description="DALR anticodon binding" evidence="13">
    <location>
        <begin position="437"/>
        <end position="555"/>
    </location>
</feature>
<keyword evidence="16" id="KW-1185">Reference proteome</keyword>
<dbReference type="CDD" id="cd07956">
    <property type="entry name" value="Anticodon_Ia_Arg"/>
    <property type="match status" value="1"/>
</dbReference>
<dbReference type="InterPro" id="IPR001278">
    <property type="entry name" value="Arg-tRNA-ligase"/>
</dbReference>
<dbReference type="Pfam" id="PF03485">
    <property type="entry name" value="Arg_tRNA_synt_N"/>
    <property type="match status" value="1"/>
</dbReference>
<dbReference type="NCBIfam" id="TIGR00456">
    <property type="entry name" value="argS"/>
    <property type="match status" value="1"/>
</dbReference>
<dbReference type="PRINTS" id="PR01038">
    <property type="entry name" value="TRNASYNTHARG"/>
</dbReference>
<keyword evidence="7 11" id="KW-0067">ATP-binding</keyword>
<dbReference type="OrthoDB" id="9805987at2"/>
<comment type="similarity">
    <text evidence="2 11 12">Belongs to the class-I aminoacyl-tRNA synthetase family.</text>
</comment>
<sequence length="555" mass="63073">MNIIQETEAAVKKAVRKSILRAKLVDQESDIPPIMLEKPNNDQHGDYATNIAMQLTKVAKQPPREIAQNIIEHLDVQGTHIRKLKTAGPGFINIFMDNNYLTPLLPHVLQAREDYGKHPKKGMRIQVEFVSANPTGDLHLGHARGASYGDALCNVLKAAGYEVEREYYINDAGNQIHNLALSVEARYMQALGLEAEVPEDGYHGQDIIHIGEKLAAEEGDTWIHKSKDERLAYFRQYGLEYELKKIEDDLKRFRVEFDHWFSELSLYKEGKVDQALDKMRQTGDIYEKDGATWFRTTKYGDDKDRVVIKSDGSYTYLASDIAYHNDKLERGFDKLINVWGADHHGYVPRMEAAIQALGYPKDILETAIIQMVNLFEDGERVKMSKRTGKALTLRQLMEEVGVDAMRYMMNTRSCDSHLDFDINLARSQSNENPVYYVQYAHARICTLLNKAQAEGYSYEDYDASLLQHSTEVELLKIIGELPQLVLDAAEKRIPHKITQFAFDLASALHSFYNAEKVLDETQLALTKARLALLEAVKITIGNALRLIGVHAPEQM</sequence>
<dbReference type="SUPFAM" id="SSF55190">
    <property type="entry name" value="Arginyl-tRNA synthetase (ArgRS), N-terminal 'additional' domain"/>
    <property type="match status" value="1"/>
</dbReference>
<comment type="subunit">
    <text evidence="3 11">Monomer.</text>
</comment>
<dbReference type="PROSITE" id="PS00178">
    <property type="entry name" value="AA_TRNA_LIGASE_I"/>
    <property type="match status" value="1"/>
</dbReference>
<dbReference type="FunFam" id="1.10.730.10:FF:000008">
    <property type="entry name" value="Arginine--tRNA ligase"/>
    <property type="match status" value="1"/>
</dbReference>
<dbReference type="InterPro" id="IPR036695">
    <property type="entry name" value="Arg-tRNA-synth_N_sf"/>
</dbReference>
<evidence type="ECO:0000256" key="7">
    <source>
        <dbReference type="ARBA" id="ARBA00022840"/>
    </source>
</evidence>
<dbReference type="InterPro" id="IPR008909">
    <property type="entry name" value="DALR_anticod-bd"/>
</dbReference>
<feature type="short sequence motif" description="'HIGH' region" evidence="11">
    <location>
        <begin position="132"/>
        <end position="142"/>
    </location>
</feature>
<dbReference type="Pfam" id="PF05746">
    <property type="entry name" value="DALR_1"/>
    <property type="match status" value="1"/>
</dbReference>